<evidence type="ECO:0000313" key="2">
    <source>
        <dbReference type="Proteomes" id="UP000319483"/>
    </source>
</evidence>
<protein>
    <submittedName>
        <fullName evidence="1">ROK family protein</fullName>
    </submittedName>
</protein>
<accession>A0A556RVX8</accession>
<dbReference type="AlphaFoldDB" id="A0A556RVX8"/>
<dbReference type="RefSeq" id="WP_144093067.1">
    <property type="nucleotide sequence ID" value="NZ_VMHM01000018.1"/>
</dbReference>
<evidence type="ECO:0000313" key="1">
    <source>
        <dbReference type="EMBL" id="TSJ93042.1"/>
    </source>
</evidence>
<reference evidence="1 2" key="1">
    <citation type="submission" date="2019-07" db="EMBL/GenBank/DDBJ databases">
        <title>Gilliamella genomes.</title>
        <authorList>
            <person name="Zheng H."/>
        </authorList>
    </citation>
    <scope>NUCLEOTIDE SEQUENCE [LARGE SCALE GENOMIC DNA]</scope>
    <source>
        <strain evidence="1 2">W8127</strain>
    </source>
</reference>
<comment type="caution">
    <text evidence="1">The sequence shown here is derived from an EMBL/GenBank/DDBJ whole genome shotgun (WGS) entry which is preliminary data.</text>
</comment>
<sequence length="56" mass="6401">MKTANLPKIKDFLPAVILYKKLGGNIRIMLDNDAHTATLAEHRNGARRGFTHMLYY</sequence>
<gene>
    <name evidence="1" type="ORF">FPQ15_12365</name>
</gene>
<organism evidence="1 2">
    <name type="scientific">Gilliamella apicola</name>
    <dbReference type="NCBI Taxonomy" id="1196095"/>
    <lineage>
        <taxon>Bacteria</taxon>
        <taxon>Pseudomonadati</taxon>
        <taxon>Pseudomonadota</taxon>
        <taxon>Gammaproteobacteria</taxon>
        <taxon>Orbales</taxon>
        <taxon>Orbaceae</taxon>
        <taxon>Gilliamella</taxon>
    </lineage>
</organism>
<dbReference type="Proteomes" id="UP000319483">
    <property type="component" value="Unassembled WGS sequence"/>
</dbReference>
<dbReference type="EMBL" id="VMHM01000018">
    <property type="protein sequence ID" value="TSJ93042.1"/>
    <property type="molecule type" value="Genomic_DNA"/>
</dbReference>
<dbReference type="Gene3D" id="3.30.420.40">
    <property type="match status" value="1"/>
</dbReference>
<proteinExistence type="predicted"/>
<name>A0A556RVX8_9GAMM</name>